<evidence type="ECO:0000256" key="2">
    <source>
        <dbReference type="ARBA" id="ARBA00006073"/>
    </source>
</evidence>
<feature type="domain" description="Ribosomal protein/NADH dehydrogenase" evidence="7">
    <location>
        <begin position="91"/>
        <end position="164"/>
    </location>
</feature>
<evidence type="ECO:0000256" key="6">
    <source>
        <dbReference type="ARBA" id="ARBA00035188"/>
    </source>
</evidence>
<dbReference type="SMART" id="SM00916">
    <property type="entry name" value="L51_S25_CI-B8"/>
    <property type="match status" value="1"/>
</dbReference>
<name>A0A135SIN1_9PEZI</name>
<comment type="caution">
    <text evidence="8">The sequence shown here is derived from an EMBL/GenBank/DDBJ whole genome shotgun (WGS) entry which is preliminary data.</text>
</comment>
<dbReference type="PANTHER" id="PTHR21396:SF2">
    <property type="entry name" value="LARGE RIBOSOMAL SUBUNIT PROTEIN ML43"/>
    <property type="match status" value="1"/>
</dbReference>
<dbReference type="OrthoDB" id="88at2759"/>
<gene>
    <name evidence="8" type="ORF">CSIM01_00492</name>
</gene>
<dbReference type="Pfam" id="PF05047">
    <property type="entry name" value="L51_S25_CI-B8"/>
    <property type="match status" value="1"/>
</dbReference>
<evidence type="ECO:0000256" key="1">
    <source>
        <dbReference type="ARBA" id="ARBA00004173"/>
    </source>
</evidence>
<dbReference type="GO" id="GO:0003735">
    <property type="term" value="F:structural constituent of ribosome"/>
    <property type="evidence" value="ECO:0007669"/>
    <property type="project" value="InterPro"/>
</dbReference>
<keyword evidence="4" id="KW-0496">Mitochondrion</keyword>
<keyword evidence="9" id="KW-1185">Reference proteome</keyword>
<dbReference type="InterPro" id="IPR039927">
    <property type="entry name" value="Ribosomal_mL43"/>
</dbReference>
<evidence type="ECO:0000256" key="5">
    <source>
        <dbReference type="ARBA" id="ARBA00023274"/>
    </source>
</evidence>
<dbReference type="GO" id="GO:0005762">
    <property type="term" value="C:mitochondrial large ribosomal subunit"/>
    <property type="evidence" value="ECO:0007669"/>
    <property type="project" value="TreeGrafter"/>
</dbReference>
<dbReference type="Gene3D" id="3.40.30.10">
    <property type="entry name" value="Glutaredoxin"/>
    <property type="match status" value="1"/>
</dbReference>
<dbReference type="FunFam" id="3.40.30.10:FF:000173">
    <property type="entry name" value="Mitochondrial 54S ribosomal protein"/>
    <property type="match status" value="1"/>
</dbReference>
<keyword evidence="5" id="KW-0687">Ribonucleoprotein</keyword>
<dbReference type="PANTHER" id="PTHR21396">
    <property type="entry name" value="39S RIBOSOMAL PROTEIN L43"/>
    <property type="match status" value="1"/>
</dbReference>
<comment type="subcellular location">
    <subcellularLocation>
        <location evidence="1">Mitochondrion</location>
    </subcellularLocation>
</comment>
<organism evidence="8 9">
    <name type="scientific">Colletotrichum simmondsii</name>
    <dbReference type="NCBI Taxonomy" id="703756"/>
    <lineage>
        <taxon>Eukaryota</taxon>
        <taxon>Fungi</taxon>
        <taxon>Dikarya</taxon>
        <taxon>Ascomycota</taxon>
        <taxon>Pezizomycotina</taxon>
        <taxon>Sordariomycetes</taxon>
        <taxon>Hypocreomycetidae</taxon>
        <taxon>Glomerellales</taxon>
        <taxon>Glomerellaceae</taxon>
        <taxon>Colletotrichum</taxon>
        <taxon>Colletotrichum acutatum species complex</taxon>
    </lineage>
</organism>
<comment type="similarity">
    <text evidence="2">Belongs to the mitochondrion-specific ribosomal protein mL43 family.</text>
</comment>
<accession>A0A135SIN1</accession>
<keyword evidence="3" id="KW-0689">Ribosomal protein</keyword>
<dbReference type="Proteomes" id="UP000070328">
    <property type="component" value="Unassembled WGS sequence"/>
</dbReference>
<reference evidence="8 9" key="1">
    <citation type="submission" date="2014-02" db="EMBL/GenBank/DDBJ databases">
        <title>The genome sequence of Colletotrichum simmondsii CBS122122.</title>
        <authorList>
            <person name="Baroncelli R."/>
            <person name="Thon M.R."/>
        </authorList>
    </citation>
    <scope>NUCLEOTIDE SEQUENCE [LARGE SCALE GENOMIC DNA]</scope>
    <source>
        <strain evidence="8 9">CBS122122</strain>
    </source>
</reference>
<evidence type="ECO:0000259" key="7">
    <source>
        <dbReference type="SMART" id="SM00916"/>
    </source>
</evidence>
<dbReference type="AlphaFoldDB" id="A0A135SIN1"/>
<evidence type="ECO:0000313" key="8">
    <source>
        <dbReference type="EMBL" id="KXH35778.1"/>
    </source>
</evidence>
<dbReference type="InterPro" id="IPR007741">
    <property type="entry name" value="Ribosomal_mL43/mS25/NADH_DH"/>
</dbReference>
<dbReference type="SUPFAM" id="SSF52833">
    <property type="entry name" value="Thioredoxin-like"/>
    <property type="match status" value="1"/>
</dbReference>
<sequence>MEQARRQGKADEIDTSMGKFVVQPAFGQSPRFSRAILVTDGSFECRQTANRILCAKQDTMTIRALKTVSTGRNGLGSFILQCKKLDFHYCDWAGSSKGMNGFIKSQLPKFAAANPQVEFTVSPRPSKHPIIVGHYINGREKAICVRNMEPIEILKKAELLRDANGEKLKRVNKPVNSINPSVRGVWSPYHGNGMAV</sequence>
<proteinExistence type="inferred from homology"/>
<evidence type="ECO:0000313" key="9">
    <source>
        <dbReference type="Proteomes" id="UP000070328"/>
    </source>
</evidence>
<evidence type="ECO:0000256" key="4">
    <source>
        <dbReference type="ARBA" id="ARBA00023128"/>
    </source>
</evidence>
<evidence type="ECO:0000256" key="3">
    <source>
        <dbReference type="ARBA" id="ARBA00022980"/>
    </source>
</evidence>
<dbReference type="GO" id="GO:0032543">
    <property type="term" value="P:mitochondrial translation"/>
    <property type="evidence" value="ECO:0007669"/>
    <property type="project" value="InterPro"/>
</dbReference>
<dbReference type="EMBL" id="JFBX01000554">
    <property type="protein sequence ID" value="KXH35778.1"/>
    <property type="molecule type" value="Genomic_DNA"/>
</dbReference>
<dbReference type="InterPro" id="IPR036249">
    <property type="entry name" value="Thioredoxin-like_sf"/>
</dbReference>
<protein>
    <recommendedName>
        <fullName evidence="6">Large ribosomal subunit protein mL43</fullName>
    </recommendedName>
</protein>